<dbReference type="OrthoDB" id="5338882at2"/>
<feature type="coiled-coil region" evidence="2">
    <location>
        <begin position="128"/>
        <end position="155"/>
    </location>
</feature>
<feature type="repeat" description="TPR" evidence="1">
    <location>
        <begin position="230"/>
        <end position="263"/>
    </location>
</feature>
<evidence type="ECO:0000313" key="3">
    <source>
        <dbReference type="EMBL" id="QFR49003.1"/>
    </source>
</evidence>
<dbReference type="SUPFAM" id="SSF48452">
    <property type="entry name" value="TPR-like"/>
    <property type="match status" value="1"/>
</dbReference>
<dbReference type="Pfam" id="PF13174">
    <property type="entry name" value="TPR_6"/>
    <property type="match status" value="1"/>
</dbReference>
<protein>
    <submittedName>
        <fullName evidence="3">Tetratricopeptide repeat protein</fullName>
    </submittedName>
</protein>
<dbReference type="Gene3D" id="1.25.40.10">
    <property type="entry name" value="Tetratricopeptide repeat domain"/>
    <property type="match status" value="1"/>
</dbReference>
<evidence type="ECO:0000313" key="4">
    <source>
        <dbReference type="Proteomes" id="UP000326944"/>
    </source>
</evidence>
<dbReference type="InterPro" id="IPR019734">
    <property type="entry name" value="TPR_rpt"/>
</dbReference>
<gene>
    <name evidence="3" type="ORF">FJR48_04395</name>
</gene>
<feature type="coiled-coil region" evidence="2">
    <location>
        <begin position="54"/>
        <end position="102"/>
    </location>
</feature>
<sequence>MKDRLLVLFLTSFLFNFVLYADEPSAFGAGDLNNPSPYGLTQEEEILLQNKKNLKKITVKSNDQSNELESLRDRIDGLQGIIESLSRKAHKNNLELKNLDQQNNERLISSSEFEKRLLEVSTSNAELIKKNEAEIKSLKLIISELSALIDNINKNYVSKDEFNSLVNDVNSFKQLVAKELKGSMQKQASSYSSKSNAEVAKEAREHYDKKRYTEAIDMYTYLIEKNYKPARAHYMIGEMKYYRKDYSEAIAYFKKSAKLYSKANYMPTLMLHTAFSMKYNNDNKNAKSFFEAIVKKYPNTKFSDEANKQLELMK</sequence>
<dbReference type="RefSeq" id="WP_152306946.1">
    <property type="nucleotide sequence ID" value="NZ_CP043617.1"/>
</dbReference>
<keyword evidence="1" id="KW-0802">TPR repeat</keyword>
<keyword evidence="2" id="KW-0175">Coiled coil</keyword>
<dbReference type="PROSITE" id="PS50005">
    <property type="entry name" value="TPR"/>
    <property type="match status" value="1"/>
</dbReference>
<evidence type="ECO:0000256" key="2">
    <source>
        <dbReference type="SAM" id="Coils"/>
    </source>
</evidence>
<organism evidence="3 4">
    <name type="scientific">Sulfurimonas lithotrophica</name>
    <dbReference type="NCBI Taxonomy" id="2590022"/>
    <lineage>
        <taxon>Bacteria</taxon>
        <taxon>Pseudomonadati</taxon>
        <taxon>Campylobacterota</taxon>
        <taxon>Epsilonproteobacteria</taxon>
        <taxon>Campylobacterales</taxon>
        <taxon>Sulfurimonadaceae</taxon>
        <taxon>Sulfurimonas</taxon>
    </lineage>
</organism>
<dbReference type="AlphaFoldDB" id="A0A5P8NZX7"/>
<dbReference type="KEGG" id="sulg:FJR48_04395"/>
<accession>A0A5P8NZX7</accession>
<proteinExistence type="predicted"/>
<dbReference type="Pfam" id="PF13432">
    <property type="entry name" value="TPR_16"/>
    <property type="match status" value="1"/>
</dbReference>
<dbReference type="EMBL" id="CP043617">
    <property type="protein sequence ID" value="QFR49003.1"/>
    <property type="molecule type" value="Genomic_DNA"/>
</dbReference>
<dbReference type="Proteomes" id="UP000326944">
    <property type="component" value="Chromosome"/>
</dbReference>
<name>A0A5P8NZX7_9BACT</name>
<reference evidence="3 4" key="1">
    <citation type="submission" date="2019-09" db="EMBL/GenBank/DDBJ databases">
        <title>Sulfurimonas gotlandica sp. nov., a chemoautotrophic and psychrotolerant epsilonproteobacterium isolated from a pelagic redoxcline, and an emended description of the genus Sulfurimonas.</title>
        <authorList>
            <person name="Wang S."/>
            <person name="Jiang L."/>
            <person name="Shao S."/>
        </authorList>
    </citation>
    <scope>NUCLEOTIDE SEQUENCE [LARGE SCALE GENOMIC DNA]</scope>
    <source>
        <strain evidence="3 4">GYSZ_1</strain>
    </source>
</reference>
<dbReference type="InterPro" id="IPR011990">
    <property type="entry name" value="TPR-like_helical_dom_sf"/>
</dbReference>
<keyword evidence="4" id="KW-1185">Reference proteome</keyword>
<evidence type="ECO:0000256" key="1">
    <source>
        <dbReference type="PROSITE-ProRule" id="PRU00339"/>
    </source>
</evidence>